<dbReference type="GO" id="GO:0005777">
    <property type="term" value="C:peroxisome"/>
    <property type="evidence" value="ECO:0007669"/>
    <property type="project" value="UniProtKB-SubCell"/>
</dbReference>
<dbReference type="PANTHER" id="PTHR10909:SF250">
    <property type="entry name" value="PEROXISOMAL ACYL-COENZYME A OXIDASE 1"/>
    <property type="match status" value="1"/>
</dbReference>
<evidence type="ECO:0000256" key="3">
    <source>
        <dbReference type="ARBA" id="ARBA00006288"/>
    </source>
</evidence>
<dbReference type="Gene3D" id="1.20.140.10">
    <property type="entry name" value="Butyryl-CoA Dehydrogenase, subunit A, domain 3"/>
    <property type="match status" value="2"/>
</dbReference>
<comment type="similarity">
    <text evidence="3">Belongs to the acyl-CoA oxidase family.</text>
</comment>
<dbReference type="InterPro" id="IPR009100">
    <property type="entry name" value="AcylCoA_DH/oxidase_NM_dom_sf"/>
</dbReference>
<dbReference type="AlphaFoldDB" id="A0A6A5V368"/>
<dbReference type="Gene3D" id="2.40.110.10">
    <property type="entry name" value="Butyryl-CoA Dehydrogenase, subunit A, domain 2"/>
    <property type="match status" value="1"/>
</dbReference>
<dbReference type="GO" id="GO:0003997">
    <property type="term" value="F:acyl-CoA oxidase activity"/>
    <property type="evidence" value="ECO:0007669"/>
    <property type="project" value="InterPro"/>
</dbReference>
<dbReference type="InterPro" id="IPR002655">
    <property type="entry name" value="Acyl-CoA_oxidase_C"/>
</dbReference>
<dbReference type="FunFam" id="1.20.140.10:FF:000007">
    <property type="entry name" value="Acyl-coenzyme A oxidase"/>
    <property type="match status" value="1"/>
</dbReference>
<reference evidence="12" key="1">
    <citation type="journal article" date="2020" name="Stud. Mycol.">
        <title>101 Dothideomycetes genomes: a test case for predicting lifestyles and emergence of pathogens.</title>
        <authorList>
            <person name="Haridas S."/>
            <person name="Albert R."/>
            <person name="Binder M."/>
            <person name="Bloem J."/>
            <person name="Labutti K."/>
            <person name="Salamov A."/>
            <person name="Andreopoulos B."/>
            <person name="Baker S."/>
            <person name="Barry K."/>
            <person name="Bills G."/>
            <person name="Bluhm B."/>
            <person name="Cannon C."/>
            <person name="Castanera R."/>
            <person name="Culley D."/>
            <person name="Daum C."/>
            <person name="Ezra D."/>
            <person name="Gonzalez J."/>
            <person name="Henrissat B."/>
            <person name="Kuo A."/>
            <person name="Liang C."/>
            <person name="Lipzen A."/>
            <person name="Lutzoni F."/>
            <person name="Magnuson J."/>
            <person name="Mondo S."/>
            <person name="Nolan M."/>
            <person name="Ohm R."/>
            <person name="Pangilinan J."/>
            <person name="Park H.-J."/>
            <person name="Ramirez L."/>
            <person name="Alfaro M."/>
            <person name="Sun H."/>
            <person name="Tritt A."/>
            <person name="Yoshinaga Y."/>
            <person name="Zwiers L.-H."/>
            <person name="Turgeon B."/>
            <person name="Goodwin S."/>
            <person name="Spatafora J."/>
            <person name="Crous P."/>
            <person name="Grigoriev I."/>
        </authorList>
    </citation>
    <scope>NUCLEOTIDE SEQUENCE</scope>
    <source>
        <strain evidence="12">CBS 107.79</strain>
    </source>
</reference>
<dbReference type="GO" id="GO:0005504">
    <property type="term" value="F:fatty acid binding"/>
    <property type="evidence" value="ECO:0007669"/>
    <property type="project" value="TreeGrafter"/>
</dbReference>
<evidence type="ECO:0000313" key="13">
    <source>
        <dbReference type="Proteomes" id="UP000800036"/>
    </source>
</evidence>
<protein>
    <submittedName>
        <fullName evidence="12">Acyl-CoA dehydrogenase/oxidase C-terminal</fullName>
    </submittedName>
</protein>
<dbReference type="PANTHER" id="PTHR10909">
    <property type="entry name" value="ELECTRON TRANSPORT OXIDOREDUCTASE"/>
    <property type="match status" value="1"/>
</dbReference>
<evidence type="ECO:0000256" key="8">
    <source>
        <dbReference type="ARBA" id="ARBA00023098"/>
    </source>
</evidence>
<dbReference type="EMBL" id="ML976692">
    <property type="protein sequence ID" value="KAF1971701.1"/>
    <property type="molecule type" value="Genomic_DNA"/>
</dbReference>
<keyword evidence="13" id="KW-1185">Reference proteome</keyword>
<evidence type="ECO:0000256" key="6">
    <source>
        <dbReference type="ARBA" id="ARBA00022832"/>
    </source>
</evidence>
<accession>A0A6A5V368</accession>
<evidence type="ECO:0000259" key="10">
    <source>
        <dbReference type="Pfam" id="PF01756"/>
    </source>
</evidence>
<evidence type="ECO:0000256" key="4">
    <source>
        <dbReference type="ARBA" id="ARBA00022630"/>
    </source>
</evidence>
<evidence type="ECO:0000313" key="12">
    <source>
        <dbReference type="EMBL" id="KAF1971701.1"/>
    </source>
</evidence>
<evidence type="ECO:0000256" key="5">
    <source>
        <dbReference type="ARBA" id="ARBA00022827"/>
    </source>
</evidence>
<dbReference type="InterPro" id="IPR012258">
    <property type="entry name" value="Acyl-CoA_oxidase"/>
</dbReference>
<gene>
    <name evidence="12" type="ORF">BU23DRAFT_569856</name>
</gene>
<keyword evidence="4" id="KW-0285">Flavoprotein</keyword>
<dbReference type="OrthoDB" id="538336at2759"/>
<comment type="subcellular location">
    <subcellularLocation>
        <location evidence="2">Peroxisome</location>
    </subcellularLocation>
</comment>
<dbReference type="InterPro" id="IPR055060">
    <property type="entry name" value="ACOX_C_alpha1"/>
</dbReference>
<evidence type="ECO:0000259" key="11">
    <source>
        <dbReference type="Pfam" id="PF22924"/>
    </source>
</evidence>
<evidence type="ECO:0000256" key="9">
    <source>
        <dbReference type="ARBA" id="ARBA00023140"/>
    </source>
</evidence>
<dbReference type="FunFam" id="1.20.140.10:FF:000010">
    <property type="entry name" value="Acyl-coenzyme A oxidase"/>
    <property type="match status" value="1"/>
</dbReference>
<feature type="domain" description="Acyl-CoA oxidase C-terminal" evidence="10">
    <location>
        <begin position="298"/>
        <end position="418"/>
    </location>
</feature>
<sequence length="418" mass="45927">MARLLVGPRDHGPHLFIVQLRFLVDGKPLPGIKLGDIGLKMAYNGVDNDFATFTHVRIPRSNMLTKYAMVAPDGTYTAVPNNIVLTHSTMLLGRDIIARVAVSQLAQATTVATRYSTVREQGYGPDGIELPIIHYKHQQSRLLTLVAKSYAMLFAAKHCSAVYKRAMKQREQGDLSVLPYVHCLTAGLKAWSTGEAADGVEDARKCCGGHGFLVISGLPDIVASSAGMATFKGENYVLWLQVGRYLLKCVDSVVQGKKLHHEMAYLADETAHLKHGRVAGSSAQQTGEEQGTDFLQRDVQLEVYRCRAYRLIQAVHGKVRGSKKTPEEAWNEHMLPIITASRAHVEYTVLRTFNTHLSNLKGSISAPLELLLEKLCSLFALSSITNSCTVDATSFIEDGYLSSLQMSSIRESVNGLLK</sequence>
<dbReference type="SUPFAM" id="SSF56645">
    <property type="entry name" value="Acyl-CoA dehydrogenase NM domain-like"/>
    <property type="match status" value="1"/>
</dbReference>
<keyword evidence="9" id="KW-0576">Peroxisome</keyword>
<dbReference type="SUPFAM" id="SSF47203">
    <property type="entry name" value="Acyl-CoA dehydrogenase C-terminal domain-like"/>
    <property type="match status" value="2"/>
</dbReference>
<feature type="domain" description="Acyl-CoA oxidase C-alpha1" evidence="11">
    <location>
        <begin position="88"/>
        <end position="247"/>
    </location>
</feature>
<dbReference type="GO" id="GO:0033540">
    <property type="term" value="P:fatty acid beta-oxidation using acyl-CoA oxidase"/>
    <property type="evidence" value="ECO:0007669"/>
    <property type="project" value="TreeGrafter"/>
</dbReference>
<keyword evidence="6" id="KW-0276">Fatty acid metabolism</keyword>
<comment type="cofactor">
    <cofactor evidence="1">
        <name>FAD</name>
        <dbReference type="ChEBI" id="CHEBI:57692"/>
    </cofactor>
</comment>
<evidence type="ECO:0000256" key="1">
    <source>
        <dbReference type="ARBA" id="ARBA00001974"/>
    </source>
</evidence>
<dbReference type="GO" id="GO:0071949">
    <property type="term" value="F:FAD binding"/>
    <property type="evidence" value="ECO:0007669"/>
    <property type="project" value="InterPro"/>
</dbReference>
<proteinExistence type="inferred from homology"/>
<organism evidence="12 13">
    <name type="scientific">Bimuria novae-zelandiae CBS 107.79</name>
    <dbReference type="NCBI Taxonomy" id="1447943"/>
    <lineage>
        <taxon>Eukaryota</taxon>
        <taxon>Fungi</taxon>
        <taxon>Dikarya</taxon>
        <taxon>Ascomycota</taxon>
        <taxon>Pezizomycotina</taxon>
        <taxon>Dothideomycetes</taxon>
        <taxon>Pleosporomycetidae</taxon>
        <taxon>Pleosporales</taxon>
        <taxon>Massarineae</taxon>
        <taxon>Didymosphaeriaceae</taxon>
        <taxon>Bimuria</taxon>
    </lineage>
</organism>
<dbReference type="InterPro" id="IPR046373">
    <property type="entry name" value="Acyl-CoA_Oxase/DH_mid-dom_sf"/>
</dbReference>
<dbReference type="GO" id="GO:0055088">
    <property type="term" value="P:lipid homeostasis"/>
    <property type="evidence" value="ECO:0007669"/>
    <property type="project" value="TreeGrafter"/>
</dbReference>
<evidence type="ECO:0000256" key="2">
    <source>
        <dbReference type="ARBA" id="ARBA00004275"/>
    </source>
</evidence>
<name>A0A6A5V368_9PLEO</name>
<keyword evidence="7" id="KW-0560">Oxidoreductase</keyword>
<keyword evidence="8" id="KW-0443">Lipid metabolism</keyword>
<dbReference type="Pfam" id="PF22924">
    <property type="entry name" value="ACOX_C_alpha1"/>
    <property type="match status" value="1"/>
</dbReference>
<dbReference type="Pfam" id="PF01756">
    <property type="entry name" value="ACOX"/>
    <property type="match status" value="1"/>
</dbReference>
<evidence type="ECO:0000256" key="7">
    <source>
        <dbReference type="ARBA" id="ARBA00023002"/>
    </source>
</evidence>
<dbReference type="InterPro" id="IPR036250">
    <property type="entry name" value="AcylCo_DH-like_C"/>
</dbReference>
<dbReference type="Proteomes" id="UP000800036">
    <property type="component" value="Unassembled WGS sequence"/>
</dbReference>
<keyword evidence="5" id="KW-0274">FAD</keyword>